<evidence type="ECO:0000313" key="1">
    <source>
        <dbReference type="EMBL" id="AAM71876.1"/>
    </source>
</evidence>
<dbReference type="EMBL" id="AE006470">
    <property type="protein sequence ID" value="AAM71876.1"/>
    <property type="molecule type" value="Genomic_DNA"/>
</dbReference>
<gene>
    <name evidence="1" type="ordered locus">CT0637</name>
</gene>
<sequence length="47" mass="5351">MQVQGMMSFGADQARMTTISYSEEKPFDLGHDETAGSKNRWAHFVEK</sequence>
<dbReference type="AlphaFoldDB" id="Q8KEP9"/>
<dbReference type="OrthoDB" id="9805336at2"/>
<dbReference type="Proteomes" id="UP000001007">
    <property type="component" value="Chromosome"/>
</dbReference>
<dbReference type="STRING" id="194439.CT0637"/>
<name>Q8KEP9_CHLTE</name>
<dbReference type="HOGENOM" id="CLU_3166166_0_0_10"/>
<keyword evidence="2" id="KW-1185">Reference proteome</keyword>
<proteinExistence type="predicted"/>
<evidence type="ECO:0000313" key="2">
    <source>
        <dbReference type="Proteomes" id="UP000001007"/>
    </source>
</evidence>
<dbReference type="EnsemblBacteria" id="AAM71876">
    <property type="protein sequence ID" value="AAM71876"/>
    <property type="gene ID" value="CT0637"/>
</dbReference>
<protein>
    <submittedName>
        <fullName evidence="1">Uncharacterized protein</fullName>
    </submittedName>
</protein>
<organism evidence="1 2">
    <name type="scientific">Chlorobaculum tepidum (strain ATCC 49652 / DSM 12025 / NBRC 103806 / TLS)</name>
    <name type="common">Chlorobium tepidum</name>
    <dbReference type="NCBI Taxonomy" id="194439"/>
    <lineage>
        <taxon>Bacteria</taxon>
        <taxon>Pseudomonadati</taxon>
        <taxon>Chlorobiota</taxon>
        <taxon>Chlorobiia</taxon>
        <taxon>Chlorobiales</taxon>
        <taxon>Chlorobiaceae</taxon>
        <taxon>Chlorobaculum</taxon>
    </lineage>
</organism>
<dbReference type="KEGG" id="cte:CT0637"/>
<reference evidence="1 2" key="1">
    <citation type="journal article" date="2002" name="Proc. Natl. Acad. Sci. U.S.A.">
        <title>The complete genome sequence of Chlorobium tepidum TLS, a photosynthetic, anaerobic, green-sulfur bacterium.</title>
        <authorList>
            <person name="Eisen J.A."/>
            <person name="Nelson K.E."/>
            <person name="Paulsen I.T."/>
            <person name="Heidelberg J.F."/>
            <person name="Wu M."/>
            <person name="Dodson R.J."/>
            <person name="Deboy R."/>
            <person name="Gwinn M.L."/>
            <person name="Nelson W.C."/>
            <person name="Haft D.H."/>
            <person name="Hickey E.K."/>
            <person name="Peterson J.D."/>
            <person name="Durkin A.S."/>
            <person name="Kolonay J.L."/>
            <person name="Yang F."/>
            <person name="Holt I."/>
            <person name="Umayam L.A."/>
            <person name="Mason T."/>
            <person name="Brenner M."/>
            <person name="Shea T.P."/>
            <person name="Parksey D."/>
            <person name="Nierman W.C."/>
            <person name="Feldblyum T.V."/>
            <person name="Hansen C.L."/>
            <person name="Craven M.B."/>
            <person name="Radune D."/>
            <person name="Vamathevan J."/>
            <person name="Khouri H."/>
            <person name="White O."/>
            <person name="Gruber T.M."/>
            <person name="Ketchum K.A."/>
            <person name="Venter J.C."/>
            <person name="Tettelin H."/>
            <person name="Bryant D.A."/>
            <person name="Fraser C.M."/>
        </authorList>
    </citation>
    <scope>NUCLEOTIDE SEQUENCE [LARGE SCALE GENOMIC DNA]</scope>
    <source>
        <strain evidence="2">ATCC 49652 / DSM 12025 / NBRC 103806 / TLS</strain>
    </source>
</reference>
<accession>Q8KEP9</accession>